<sequence>MRRLFLCLVTVALVLAAPARAGDAAAEGFVRALSDELARAGALSQDDPGAGRAAVMDIFETAFDMRAMALAVLPEDYRDGADAGYVAAYAGFMADGFVAETLAGGAGTTEILGSRVRGARLVLVGTRVTAEDGERRSVEWYLTPVAGSYRVINAAVSGVLVTAEQAREFRPHLAAGDMAGLMAHLSAGGRG</sequence>
<proteinExistence type="predicted"/>
<reference evidence="2 3" key="1">
    <citation type="submission" date="2019-08" db="EMBL/GenBank/DDBJ databases">
        <title>Identification of a novel species of the genus Boseongicola.</title>
        <authorList>
            <person name="Zhang X.-Q."/>
        </authorList>
    </citation>
    <scope>NUCLEOTIDE SEQUENCE [LARGE SCALE GENOMIC DNA]</scope>
    <source>
        <strain evidence="2 3">HY14</strain>
    </source>
</reference>
<keyword evidence="1" id="KW-0732">Signal</keyword>
<accession>A0A5D0RQJ5</accession>
<comment type="caution">
    <text evidence="2">The sequence shown here is derived from an EMBL/GenBank/DDBJ whole genome shotgun (WGS) entry which is preliminary data.</text>
</comment>
<feature type="signal peptide" evidence="1">
    <location>
        <begin position="1"/>
        <end position="21"/>
    </location>
</feature>
<dbReference type="InterPro" id="IPR042245">
    <property type="entry name" value="Tgt2/MlaC_sf"/>
</dbReference>
<evidence type="ECO:0000313" key="2">
    <source>
        <dbReference type="EMBL" id="TYB83165.1"/>
    </source>
</evidence>
<organism evidence="2 3">
    <name type="scientific">Maritimibacter fusiformis</name>
    <dbReference type="NCBI Taxonomy" id="2603819"/>
    <lineage>
        <taxon>Bacteria</taxon>
        <taxon>Pseudomonadati</taxon>
        <taxon>Pseudomonadota</taxon>
        <taxon>Alphaproteobacteria</taxon>
        <taxon>Rhodobacterales</taxon>
        <taxon>Roseobacteraceae</taxon>
        <taxon>Maritimibacter</taxon>
    </lineage>
</organism>
<dbReference type="RefSeq" id="WP_148376255.1">
    <property type="nucleotide sequence ID" value="NZ_VSIY01000003.1"/>
</dbReference>
<dbReference type="AlphaFoldDB" id="A0A5D0RQJ5"/>
<evidence type="ECO:0000313" key="3">
    <source>
        <dbReference type="Proteomes" id="UP000322080"/>
    </source>
</evidence>
<dbReference type="Gene3D" id="3.10.450.710">
    <property type="entry name" value="Tgt2/MlaC"/>
    <property type="match status" value="1"/>
</dbReference>
<evidence type="ECO:0000256" key="1">
    <source>
        <dbReference type="SAM" id="SignalP"/>
    </source>
</evidence>
<dbReference type="EMBL" id="VSIY01000003">
    <property type="protein sequence ID" value="TYB83165.1"/>
    <property type="molecule type" value="Genomic_DNA"/>
</dbReference>
<keyword evidence="3" id="KW-1185">Reference proteome</keyword>
<dbReference type="Proteomes" id="UP000322080">
    <property type="component" value="Unassembled WGS sequence"/>
</dbReference>
<dbReference type="InterPro" id="IPR008869">
    <property type="entry name" value="MlaC/ttg2D"/>
</dbReference>
<protein>
    <submittedName>
        <fullName evidence="2">ABC transporter substrate-binding protein</fullName>
    </submittedName>
</protein>
<dbReference type="Pfam" id="PF05494">
    <property type="entry name" value="MlaC"/>
    <property type="match status" value="1"/>
</dbReference>
<feature type="chain" id="PRO_5022853918" evidence="1">
    <location>
        <begin position="22"/>
        <end position="191"/>
    </location>
</feature>
<gene>
    <name evidence="2" type="ORF">FVF75_03005</name>
</gene>
<name>A0A5D0RQJ5_9RHOB</name>